<dbReference type="EMBL" id="MAXA01000180">
    <property type="protein sequence ID" value="OHV30248.1"/>
    <property type="molecule type" value="Genomic_DNA"/>
</dbReference>
<gene>
    <name evidence="2" type="ORF">BBK14_16625</name>
</gene>
<keyword evidence="3" id="KW-1185">Reference proteome</keyword>
<sequence>MGTGPAALVIGSIALACGPAGGDVTGGHGPEGAAPGERAAPGGHGAAEASEPGWRLESFRDLVVEVPASWEPAPAPGGDWCAAVEGRPEAFPDKPYVDSRGPYRAEMALGCFSGEEEPDLHGGGVPREYWSPHVWFAATPAAGGIEKVPDGRVSSNGWSRLVRTVGSAKVFVLTDEAHLDEAGRIIASARQAEVDHHGCAASSPIQAGGFVRPPAPFDVAQLDAVDTIAVCHYDLNSPVGSPGLLASRELGGAEATALLAAINAAPVGGGPDTPDTCAKNTWGNTGIVLRLTTGGSVHEAYVYFDSCFGNGIDDGTTLRALTTDNCAPLWSGRVVHWGGSAAPFRVCHPGSVPAVNPTKTS</sequence>
<dbReference type="AlphaFoldDB" id="A0A1S1Q5V2"/>
<comment type="caution">
    <text evidence="2">The sequence shown here is derived from an EMBL/GenBank/DDBJ whole genome shotgun (WGS) entry which is preliminary data.</text>
</comment>
<proteinExistence type="predicted"/>
<reference evidence="3" key="1">
    <citation type="submission" date="2016-07" db="EMBL/GenBank/DDBJ databases">
        <title>Frankia sp. NRRL B-16219 Genome sequencing.</title>
        <authorList>
            <person name="Ghodhbane-Gtari F."/>
            <person name="Swanson E."/>
            <person name="Gueddou A."/>
            <person name="Louati M."/>
            <person name="Nouioui I."/>
            <person name="Hezbri K."/>
            <person name="Abebe-Akele F."/>
            <person name="Simpson S."/>
            <person name="Morris K."/>
            <person name="Thomas K."/>
            <person name="Gtari M."/>
            <person name="Tisa L.S."/>
        </authorList>
    </citation>
    <scope>NUCLEOTIDE SEQUENCE [LARGE SCALE GENOMIC DNA]</scope>
    <source>
        <strain evidence="3">NRRL B-16219</strain>
    </source>
</reference>
<dbReference type="Proteomes" id="UP000179769">
    <property type="component" value="Unassembled WGS sequence"/>
</dbReference>
<evidence type="ECO:0000313" key="2">
    <source>
        <dbReference type="EMBL" id="OHV30248.1"/>
    </source>
</evidence>
<evidence type="ECO:0000256" key="1">
    <source>
        <dbReference type="SAM" id="MobiDB-lite"/>
    </source>
</evidence>
<protein>
    <submittedName>
        <fullName evidence="2">Uncharacterized protein</fullName>
    </submittedName>
</protein>
<dbReference type="RefSeq" id="WP_071062881.1">
    <property type="nucleotide sequence ID" value="NZ_MAXA01000180.1"/>
</dbReference>
<organism evidence="2 3">
    <name type="scientific">Parafrankia soli</name>
    <dbReference type="NCBI Taxonomy" id="2599596"/>
    <lineage>
        <taxon>Bacteria</taxon>
        <taxon>Bacillati</taxon>
        <taxon>Actinomycetota</taxon>
        <taxon>Actinomycetes</taxon>
        <taxon>Frankiales</taxon>
        <taxon>Frankiaceae</taxon>
        <taxon>Parafrankia</taxon>
    </lineage>
</organism>
<evidence type="ECO:0000313" key="3">
    <source>
        <dbReference type="Proteomes" id="UP000179769"/>
    </source>
</evidence>
<accession>A0A1S1Q5V2</accession>
<feature type="region of interest" description="Disordered" evidence="1">
    <location>
        <begin position="26"/>
        <end position="52"/>
    </location>
</feature>
<feature type="compositionally biased region" description="Low complexity" evidence="1">
    <location>
        <begin position="31"/>
        <end position="52"/>
    </location>
</feature>
<name>A0A1S1Q5V2_9ACTN</name>